<dbReference type="OrthoDB" id="5418203at2759"/>
<protein>
    <recommendedName>
        <fullName evidence="4">Ubiquitin-like protein smt3</fullName>
    </recommendedName>
</protein>
<evidence type="ECO:0000313" key="2">
    <source>
        <dbReference type="EMBL" id="KAH0965878.1"/>
    </source>
</evidence>
<feature type="compositionally biased region" description="Acidic residues" evidence="1">
    <location>
        <begin position="40"/>
        <end position="51"/>
    </location>
</feature>
<feature type="compositionally biased region" description="Basic and acidic residues" evidence="1">
    <location>
        <begin position="127"/>
        <end position="165"/>
    </location>
</feature>
<dbReference type="Proteomes" id="UP000824596">
    <property type="component" value="Unassembled WGS sequence"/>
</dbReference>
<feature type="region of interest" description="Disordered" evidence="1">
    <location>
        <begin position="1"/>
        <end position="171"/>
    </location>
</feature>
<dbReference type="RefSeq" id="XP_044723391.1">
    <property type="nucleotide sequence ID" value="XM_044862365.1"/>
</dbReference>
<gene>
    <name evidence="2" type="ORF">HRG_03894</name>
</gene>
<dbReference type="AlphaFoldDB" id="A0A9P8N1E0"/>
<feature type="compositionally biased region" description="Basic and acidic residues" evidence="1">
    <location>
        <begin position="1"/>
        <end position="11"/>
    </location>
</feature>
<accession>A0A9P8N1E0</accession>
<organism evidence="2 3">
    <name type="scientific">Hirsutella rhossiliensis</name>
    <dbReference type="NCBI Taxonomy" id="111463"/>
    <lineage>
        <taxon>Eukaryota</taxon>
        <taxon>Fungi</taxon>
        <taxon>Dikarya</taxon>
        <taxon>Ascomycota</taxon>
        <taxon>Pezizomycotina</taxon>
        <taxon>Sordariomycetes</taxon>
        <taxon>Hypocreomycetidae</taxon>
        <taxon>Hypocreales</taxon>
        <taxon>Ophiocordycipitaceae</taxon>
        <taxon>Hirsutella</taxon>
    </lineage>
</organism>
<dbReference type="EMBL" id="JAIZPD010000003">
    <property type="protein sequence ID" value="KAH0965878.1"/>
    <property type="molecule type" value="Genomic_DNA"/>
</dbReference>
<evidence type="ECO:0008006" key="4">
    <source>
        <dbReference type="Google" id="ProtNLM"/>
    </source>
</evidence>
<keyword evidence="3" id="KW-1185">Reference proteome</keyword>
<sequence>MASSARDKDDAASSLPDLKLEGSKGAPKPPKAKKNKEVLDSWEDQDELSSEDEVKTPLPRAEASSPAPPAPKSPQFSSPHGWNPDAEPAVSASPGGGDGGPQTRRPEKTDAVARRMIAAGLGLKAPKQTEEQRAYQKSVREQEKRRKEQEKAEEQRRRDDADKARAAIWDD</sequence>
<proteinExistence type="predicted"/>
<feature type="compositionally biased region" description="Basic and acidic residues" evidence="1">
    <location>
        <begin position="104"/>
        <end position="113"/>
    </location>
</feature>
<reference evidence="2" key="1">
    <citation type="submission" date="2021-09" db="EMBL/GenBank/DDBJ databases">
        <title>A high-quality genome of the endoparasitic fungus Hirsutella rhossiliensis with a comparison of Hirsutella genomes reveals transposable elements contributing to genome size variation.</title>
        <authorList>
            <person name="Lin R."/>
            <person name="Jiao Y."/>
            <person name="Sun X."/>
            <person name="Ling J."/>
            <person name="Xie B."/>
            <person name="Cheng X."/>
        </authorList>
    </citation>
    <scope>NUCLEOTIDE SEQUENCE</scope>
    <source>
        <strain evidence="2">HR02</strain>
    </source>
</reference>
<comment type="caution">
    <text evidence="2">The sequence shown here is derived from an EMBL/GenBank/DDBJ whole genome shotgun (WGS) entry which is preliminary data.</text>
</comment>
<evidence type="ECO:0000313" key="3">
    <source>
        <dbReference type="Proteomes" id="UP000824596"/>
    </source>
</evidence>
<name>A0A9P8N1E0_9HYPO</name>
<evidence type="ECO:0000256" key="1">
    <source>
        <dbReference type="SAM" id="MobiDB-lite"/>
    </source>
</evidence>
<dbReference type="GeneID" id="68353023"/>